<name>A0A327MA42_9PROT</name>
<keyword evidence="1" id="KW-1133">Transmembrane helix</keyword>
<evidence type="ECO:0000313" key="2">
    <source>
        <dbReference type="EMBL" id="RAI59306.1"/>
    </source>
</evidence>
<proteinExistence type="predicted"/>
<dbReference type="EMBL" id="QLIX01000005">
    <property type="protein sequence ID" value="RAI59306.1"/>
    <property type="molecule type" value="Genomic_DNA"/>
</dbReference>
<evidence type="ECO:0000313" key="3">
    <source>
        <dbReference type="Proteomes" id="UP000249065"/>
    </source>
</evidence>
<dbReference type="RefSeq" id="WP_111469563.1">
    <property type="nucleotide sequence ID" value="NZ_QLIX01000005.1"/>
</dbReference>
<comment type="caution">
    <text evidence="2">The sequence shown here is derived from an EMBL/GenBank/DDBJ whole genome shotgun (WGS) entry which is preliminary data.</text>
</comment>
<keyword evidence="1" id="KW-0812">Transmembrane</keyword>
<reference evidence="3" key="1">
    <citation type="submission" date="2018-06" db="EMBL/GenBank/DDBJ databases">
        <authorList>
            <person name="Khan S.A."/>
        </authorList>
    </citation>
    <scope>NUCLEOTIDE SEQUENCE [LARGE SCALE GENOMIC DNA]</scope>
    <source>
        <strain evidence="3">DB-1506</strain>
    </source>
</reference>
<keyword evidence="3" id="KW-1185">Reference proteome</keyword>
<feature type="transmembrane region" description="Helical" evidence="1">
    <location>
        <begin position="6"/>
        <end position="24"/>
    </location>
</feature>
<organism evidence="2 3">
    <name type="scientific">Roseicella frigidaeris</name>
    <dbReference type="NCBI Taxonomy" id="2230885"/>
    <lineage>
        <taxon>Bacteria</taxon>
        <taxon>Pseudomonadati</taxon>
        <taxon>Pseudomonadota</taxon>
        <taxon>Alphaproteobacteria</taxon>
        <taxon>Acetobacterales</taxon>
        <taxon>Roseomonadaceae</taxon>
        <taxon>Roseicella</taxon>
    </lineage>
</organism>
<protein>
    <submittedName>
        <fullName evidence="2">Uncharacterized protein</fullName>
    </submittedName>
</protein>
<dbReference type="AlphaFoldDB" id="A0A327MA42"/>
<evidence type="ECO:0000256" key="1">
    <source>
        <dbReference type="SAM" id="Phobius"/>
    </source>
</evidence>
<sequence length="72" mass="7684">MRETVLEAATLLAFALAAALLWLFGRLGRLAGRLLARRSAEPAASPFPDFNQAATAGFAPALARTSDRRDGR</sequence>
<keyword evidence="1" id="KW-0472">Membrane</keyword>
<gene>
    <name evidence="2" type="ORF">DOO78_09775</name>
</gene>
<accession>A0A327MA42</accession>
<dbReference type="Proteomes" id="UP000249065">
    <property type="component" value="Unassembled WGS sequence"/>
</dbReference>